<protein>
    <recommendedName>
        <fullName evidence="1">DUF7882 domain-containing protein</fullName>
    </recommendedName>
</protein>
<keyword evidence="3" id="KW-1185">Reference proteome</keyword>
<reference evidence="2 3" key="1">
    <citation type="submission" date="2019-01" db="EMBL/GenBank/DDBJ databases">
        <title>Leucobacter muris sp. nov. isolated from the nose of a laboratory mouse.</title>
        <authorList>
            <person name="Benga L."/>
            <person name="Sproeer C."/>
            <person name="Schumann P."/>
            <person name="Verbarg S."/>
            <person name="Bunk B."/>
            <person name="Engelhardt E."/>
            <person name="Benten P.M."/>
            <person name="Sager M."/>
        </authorList>
    </citation>
    <scope>NUCLEOTIDE SEQUENCE [LARGE SCALE GENOMIC DNA]</scope>
    <source>
        <strain evidence="2 3">DSM 101948</strain>
    </source>
</reference>
<proteinExistence type="predicted"/>
<feature type="domain" description="DUF7882" evidence="1">
    <location>
        <begin position="1"/>
        <end position="95"/>
    </location>
</feature>
<gene>
    <name evidence="2" type="ORF">Leucomu_02845</name>
</gene>
<name>A0ABX5QD53_9MICO</name>
<evidence type="ECO:0000313" key="2">
    <source>
        <dbReference type="EMBL" id="QAB16992.1"/>
    </source>
</evidence>
<dbReference type="InterPro" id="IPR057204">
    <property type="entry name" value="DUF7882"/>
</dbReference>
<dbReference type="RefSeq" id="WP_017882887.1">
    <property type="nucleotide sequence ID" value="NZ_CP035037.1"/>
</dbReference>
<evidence type="ECO:0000259" key="1">
    <source>
        <dbReference type="Pfam" id="PF25355"/>
    </source>
</evidence>
<accession>A0ABX5QD53</accession>
<sequence>MGLLIYGEWQRYEFDDRQLAHVKAAVQHKLRMHECFLMSWVQAEHSMGRISVWMSPEIPLTFQFAGSRRPTLNEHWVRVMEHMSNTPRGMVVLSEEEAMQVMRAPGTASAWA</sequence>
<dbReference type="EMBL" id="CP035037">
    <property type="protein sequence ID" value="QAB16992.1"/>
    <property type="molecule type" value="Genomic_DNA"/>
</dbReference>
<dbReference type="Pfam" id="PF25355">
    <property type="entry name" value="DUF7882"/>
    <property type="match status" value="1"/>
</dbReference>
<evidence type="ECO:0000313" key="3">
    <source>
        <dbReference type="Proteomes" id="UP000285768"/>
    </source>
</evidence>
<organism evidence="2 3">
    <name type="scientific">Leucobacter muris</name>
    <dbReference type="NCBI Taxonomy" id="1935379"/>
    <lineage>
        <taxon>Bacteria</taxon>
        <taxon>Bacillati</taxon>
        <taxon>Actinomycetota</taxon>
        <taxon>Actinomycetes</taxon>
        <taxon>Micrococcales</taxon>
        <taxon>Microbacteriaceae</taxon>
        <taxon>Leucobacter</taxon>
    </lineage>
</organism>
<dbReference type="Proteomes" id="UP000285768">
    <property type="component" value="Chromosome"/>
</dbReference>